<dbReference type="GO" id="GO:0005794">
    <property type="term" value="C:Golgi apparatus"/>
    <property type="evidence" value="ECO:0007669"/>
    <property type="project" value="UniProtKB-SubCell"/>
</dbReference>
<dbReference type="Proteomes" id="UP000318571">
    <property type="component" value="Chromosome 6"/>
</dbReference>
<dbReference type="EMBL" id="VCGU01000002">
    <property type="protein sequence ID" value="TRY79841.1"/>
    <property type="molecule type" value="Genomic_DNA"/>
</dbReference>
<gene>
    <name evidence="23" type="ORF">TCAL_08835</name>
</gene>
<evidence type="ECO:0000256" key="1">
    <source>
        <dbReference type="ARBA" id="ARBA00002680"/>
    </source>
</evidence>
<proteinExistence type="inferred from homology"/>
<dbReference type="InterPro" id="IPR004227">
    <property type="entry name" value="Formiminotransferase_cat"/>
</dbReference>
<evidence type="ECO:0000256" key="4">
    <source>
        <dbReference type="ARBA" id="ARBA00005082"/>
    </source>
</evidence>
<evidence type="ECO:0000256" key="8">
    <source>
        <dbReference type="ARBA" id="ARBA00012998"/>
    </source>
</evidence>
<evidence type="ECO:0000256" key="18">
    <source>
        <dbReference type="ARBA" id="ARBA00025506"/>
    </source>
</evidence>
<dbReference type="OMA" id="TYGKRQW"/>
<dbReference type="InterPro" id="IPR037064">
    <property type="entry name" value="Formiminotransferase_N_sf"/>
</dbReference>
<evidence type="ECO:0000256" key="19">
    <source>
        <dbReference type="ARBA" id="ARBA00025915"/>
    </source>
</evidence>
<comment type="subunit">
    <text evidence="19">Homooctamer, including four polyglutamate binding sites. The subunits are arranged as a tetramer of dimers, and form a planar ring-shaped structure.</text>
</comment>
<keyword evidence="13" id="KW-0290">Folate-binding</keyword>
<reference evidence="23 24" key="1">
    <citation type="journal article" date="2018" name="Nat. Ecol. Evol.">
        <title>Genomic signatures of mitonuclear coevolution across populations of Tigriopus californicus.</title>
        <authorList>
            <person name="Barreto F.S."/>
            <person name="Watson E.T."/>
            <person name="Lima T.G."/>
            <person name="Willett C.S."/>
            <person name="Edmands S."/>
            <person name="Li W."/>
            <person name="Burton R.S."/>
        </authorList>
    </citation>
    <scope>NUCLEOTIDE SEQUENCE [LARGE SCALE GENOMIC DNA]</scope>
    <source>
        <strain evidence="23 24">San Diego</strain>
    </source>
</reference>
<evidence type="ECO:0000256" key="2">
    <source>
        <dbReference type="ARBA" id="ARBA00004114"/>
    </source>
</evidence>
<dbReference type="InterPro" id="IPR007044">
    <property type="entry name" value="Cyclodeamin/CycHdrlase"/>
</dbReference>
<evidence type="ECO:0000256" key="9">
    <source>
        <dbReference type="ARBA" id="ARBA00017787"/>
    </source>
</evidence>
<keyword evidence="11" id="KW-0808">Transferase</keyword>
<evidence type="ECO:0000313" key="24">
    <source>
        <dbReference type="Proteomes" id="UP000318571"/>
    </source>
</evidence>
<evidence type="ECO:0000259" key="21">
    <source>
        <dbReference type="SMART" id="SM01221"/>
    </source>
</evidence>
<evidence type="ECO:0000256" key="10">
    <source>
        <dbReference type="ARBA" id="ARBA00022490"/>
    </source>
</evidence>
<dbReference type="GO" id="GO:0019556">
    <property type="term" value="P:L-histidine catabolic process to glutamate and formamide"/>
    <property type="evidence" value="ECO:0007669"/>
    <property type="project" value="UniProtKB-UniPathway"/>
</dbReference>
<dbReference type="GO" id="GO:0030412">
    <property type="term" value="F:formimidoyltetrahydrofolate cyclodeaminase activity"/>
    <property type="evidence" value="ECO:0007669"/>
    <property type="project" value="UniProtKB-EC"/>
</dbReference>
<accession>A0A553PQA4</accession>
<dbReference type="Gene3D" id="3.30.990.10">
    <property type="entry name" value="Formiminotransferase, N-terminal subdomain"/>
    <property type="match status" value="1"/>
</dbReference>
<dbReference type="InterPro" id="IPR051623">
    <property type="entry name" value="FTCD"/>
</dbReference>
<evidence type="ECO:0000256" key="15">
    <source>
        <dbReference type="ARBA" id="ARBA00023212"/>
    </source>
</evidence>
<evidence type="ECO:0000256" key="6">
    <source>
        <dbReference type="ARBA" id="ARBA00010825"/>
    </source>
</evidence>
<evidence type="ECO:0000256" key="20">
    <source>
        <dbReference type="ARBA" id="ARBA00030029"/>
    </source>
</evidence>
<dbReference type="SUPFAM" id="SSF101262">
    <property type="entry name" value="Methenyltetrahydrofolate cyclohydrolase-like"/>
    <property type="match status" value="1"/>
</dbReference>
<dbReference type="EC" id="4.3.1.4" evidence="8"/>
<evidence type="ECO:0000256" key="7">
    <source>
        <dbReference type="ARBA" id="ARBA00012252"/>
    </source>
</evidence>
<dbReference type="Pfam" id="PF02971">
    <property type="entry name" value="FTCD"/>
    <property type="match status" value="1"/>
</dbReference>
<dbReference type="GO" id="GO:0019557">
    <property type="term" value="P:L-histidine catabolic process to glutamate and formate"/>
    <property type="evidence" value="ECO:0007669"/>
    <property type="project" value="UniProtKB-UniPathway"/>
</dbReference>
<dbReference type="AlphaFoldDB" id="A0A553PQA4"/>
<protein>
    <recommendedName>
        <fullName evidence="9">Formimidoyltransferase-cyclodeaminase</fullName>
        <ecNumber evidence="7">2.1.2.5</ecNumber>
        <ecNumber evidence="8">4.3.1.4</ecNumber>
    </recommendedName>
    <alternativeName>
        <fullName evidence="20">Formiminotransferase-cyclodeaminase</fullName>
    </alternativeName>
</protein>
<dbReference type="SMART" id="SM01222">
    <property type="entry name" value="FTCD_N"/>
    <property type="match status" value="1"/>
</dbReference>
<comment type="caution">
    <text evidence="23">The sequence shown here is derived from an EMBL/GenBank/DDBJ whole genome shotgun (WGS) entry which is preliminary data.</text>
</comment>
<comment type="function">
    <text evidence="1">Binds and promotes bundling of vimentin filaments originating from the Golgi.</text>
</comment>
<keyword evidence="10" id="KW-0963">Cytoplasm</keyword>
<evidence type="ECO:0000256" key="3">
    <source>
        <dbReference type="ARBA" id="ARBA00004555"/>
    </source>
</evidence>
<organism evidence="23 24">
    <name type="scientific">Tigriopus californicus</name>
    <name type="common">Marine copepod</name>
    <dbReference type="NCBI Taxonomy" id="6832"/>
    <lineage>
        <taxon>Eukaryota</taxon>
        <taxon>Metazoa</taxon>
        <taxon>Ecdysozoa</taxon>
        <taxon>Arthropoda</taxon>
        <taxon>Crustacea</taxon>
        <taxon>Multicrustacea</taxon>
        <taxon>Hexanauplia</taxon>
        <taxon>Copepoda</taxon>
        <taxon>Harpacticoida</taxon>
        <taxon>Harpacticidae</taxon>
        <taxon>Tigriopus</taxon>
    </lineage>
</organism>
<dbReference type="GO" id="GO:0005814">
    <property type="term" value="C:centriole"/>
    <property type="evidence" value="ECO:0007669"/>
    <property type="project" value="UniProtKB-SubCell"/>
</dbReference>
<dbReference type="NCBIfam" id="TIGR02024">
    <property type="entry name" value="FtcD"/>
    <property type="match status" value="1"/>
</dbReference>
<dbReference type="InterPro" id="IPR037070">
    <property type="entry name" value="Formiminotransferase_C_sf"/>
</dbReference>
<dbReference type="Gene3D" id="3.30.70.670">
    <property type="entry name" value="Formiminotransferase, C-terminal subdomain"/>
    <property type="match status" value="1"/>
</dbReference>
<dbReference type="PANTHER" id="PTHR12234:SF0">
    <property type="entry name" value="FORMIMIDOYLTRANSFERASE-CYCLODEAMINASE"/>
    <property type="match status" value="1"/>
</dbReference>
<evidence type="ECO:0000259" key="22">
    <source>
        <dbReference type="SMART" id="SM01222"/>
    </source>
</evidence>
<evidence type="ECO:0000256" key="12">
    <source>
        <dbReference type="ARBA" id="ARBA00022808"/>
    </source>
</evidence>
<keyword evidence="17" id="KW-0511">Multifunctional enzyme</keyword>
<dbReference type="EC" id="2.1.2.5" evidence="7"/>
<dbReference type="GO" id="GO:0005542">
    <property type="term" value="F:folic acid binding"/>
    <property type="evidence" value="ECO:0007669"/>
    <property type="project" value="UniProtKB-KW"/>
</dbReference>
<feature type="domain" description="Formiminotransferase N-terminal subdomain" evidence="22">
    <location>
        <begin position="3"/>
        <end position="180"/>
    </location>
</feature>
<keyword evidence="14" id="KW-0333">Golgi apparatus</keyword>
<keyword evidence="15" id="KW-0206">Cytoskeleton</keyword>
<evidence type="ECO:0000256" key="17">
    <source>
        <dbReference type="ARBA" id="ARBA00023268"/>
    </source>
</evidence>
<comment type="similarity">
    <text evidence="6">In the C-terminal section; belongs to the cyclodeaminase/cyclohydrolase family.</text>
</comment>
<evidence type="ECO:0000256" key="5">
    <source>
        <dbReference type="ARBA" id="ARBA00008297"/>
    </source>
</evidence>
<dbReference type="FunFam" id="3.30.990.10:FF:000001">
    <property type="entry name" value="Formimidoyltransferase cyclodeaminase"/>
    <property type="match status" value="1"/>
</dbReference>
<dbReference type="InterPro" id="IPR022384">
    <property type="entry name" value="FormiminoTrfase_cat_dom_sf"/>
</dbReference>
<evidence type="ECO:0000256" key="11">
    <source>
        <dbReference type="ARBA" id="ARBA00022679"/>
    </source>
</evidence>
<evidence type="ECO:0000256" key="16">
    <source>
        <dbReference type="ARBA" id="ARBA00023239"/>
    </source>
</evidence>
<dbReference type="SUPFAM" id="SSF55116">
    <property type="entry name" value="Formiminotransferase domain of formiminotransferase-cyclodeaminase"/>
    <property type="match status" value="2"/>
</dbReference>
<feature type="domain" description="Formiminotransferase C-terminal subdomain" evidence="21">
    <location>
        <begin position="181"/>
        <end position="325"/>
    </location>
</feature>
<dbReference type="PANTHER" id="PTHR12234">
    <property type="entry name" value="FORMIMINOTRANSFERASE-CYCLODEAMINASE"/>
    <property type="match status" value="1"/>
</dbReference>
<dbReference type="FunFam" id="3.30.70.670:FF:000001">
    <property type="entry name" value="Formimidoyltransferase cyclodeaminase"/>
    <property type="match status" value="1"/>
</dbReference>
<evidence type="ECO:0000313" key="23">
    <source>
        <dbReference type="EMBL" id="TRY79841.1"/>
    </source>
</evidence>
<dbReference type="InterPro" id="IPR036178">
    <property type="entry name" value="Formintransfe-cycloase-like_sf"/>
</dbReference>
<evidence type="ECO:0000256" key="13">
    <source>
        <dbReference type="ARBA" id="ARBA00022954"/>
    </source>
</evidence>
<dbReference type="STRING" id="6832.A0A553PQA4"/>
<comment type="pathway">
    <text evidence="4">Amino-acid degradation; L-histidine degradation into L-glutamate; L-glutamate from N-formimidoyl-L-glutamate (transferase route): step 1/1.</text>
</comment>
<comment type="subcellular location">
    <subcellularLocation>
        <location evidence="2">Cytoplasm</location>
        <location evidence="2">Cytoskeleton</location>
        <location evidence="2">Microtubule organizing center</location>
        <location evidence="2">Centrosome</location>
        <location evidence="2">Centriole</location>
    </subcellularLocation>
    <subcellularLocation>
        <location evidence="3">Golgi apparatus</location>
    </subcellularLocation>
</comment>
<keyword evidence="16" id="KW-0456">Lyase</keyword>
<dbReference type="InterPro" id="IPR012886">
    <property type="entry name" value="Formiminotransferase_N"/>
</dbReference>
<comment type="similarity">
    <text evidence="5">In the N-terminal section; belongs to the formiminotransferase family.</text>
</comment>
<comment type="function">
    <text evidence="18">Folate-dependent enzyme, that displays both transferase and deaminase activity. Serves to channel one-carbon units from formiminoglutamate to the folate pool.</text>
</comment>
<evidence type="ECO:0000256" key="14">
    <source>
        <dbReference type="ARBA" id="ARBA00023034"/>
    </source>
</evidence>
<sequence>MAQIIECVPNFSEGKDEKIIEAIADAIRKVSGVKLLDVDPGASTNRTVYTFVGGPDAVIEGALAGAKAAFKLIDMTKHKGEHPRMGALDVCPFIPVANSSVEECIEVSKRFGARLAAEVGVPVYLYGYASSQAYRKTMPQIRSGEYEGLEEKLKDPKWKPNFGEAVFVPSWGGTVTGVRKFLIAYNVNMVCTKEQAHRIALNLREQGRGKDMPGRLKAVQGIGWWLAEHNIAQISLNLTDMDLTPMHIAYEEAKKDAEELCLPVTGSEVVGLVPLEAMLNAADYYIEKENLYVIEEDQKVHLAINRLGLSTLSPFKPKERIIEYCLEQDDGPLVSQTVRNFIKGVGDRTTAPGGGSVSALVGALGAALGSMVGKLSYGKRQWEHLDAPMRRIIPDLDKTFRMITDMVDADTSAFNDYLAAMKLPKTSEEEIAKREEAMDEGLKKAISVPYNLAKTINKIWGVLVGARCLDTAVFGAVCNVRINLLDIKDSAYLKDMESKAEKALIEASLGYQEVINTLDQRAATAASTS</sequence>
<dbReference type="GO" id="GO:0030409">
    <property type="term" value="F:glutamate formimidoyltransferase activity"/>
    <property type="evidence" value="ECO:0007669"/>
    <property type="project" value="UniProtKB-EC"/>
</dbReference>
<dbReference type="InterPro" id="IPR013802">
    <property type="entry name" value="Formiminotransferase_C"/>
</dbReference>
<dbReference type="UniPathway" id="UPA00379">
    <property type="reaction ID" value="UER00555"/>
</dbReference>
<dbReference type="Pfam" id="PF04961">
    <property type="entry name" value="FTCD_C"/>
    <property type="match status" value="1"/>
</dbReference>
<dbReference type="Gene3D" id="1.20.120.680">
    <property type="entry name" value="Formiminotetrahydrofolate cyclodeaminase monomer, up-and-down helical bundle"/>
    <property type="match status" value="2"/>
</dbReference>
<keyword evidence="12" id="KW-0369">Histidine metabolism</keyword>
<name>A0A553PQA4_TIGCA</name>
<keyword evidence="24" id="KW-1185">Reference proteome</keyword>
<dbReference type="SMART" id="SM01221">
    <property type="entry name" value="FTCD"/>
    <property type="match status" value="1"/>
</dbReference>
<dbReference type="Pfam" id="PF07837">
    <property type="entry name" value="FTCD_N"/>
    <property type="match status" value="1"/>
</dbReference>